<dbReference type="PROSITE" id="PS50835">
    <property type="entry name" value="IG_LIKE"/>
    <property type="match status" value="1"/>
</dbReference>
<keyword evidence="1" id="KW-0732">Signal</keyword>
<feature type="chain" id="PRO_5043888776" description="Ig-like domain-containing protein" evidence="1">
    <location>
        <begin position="23"/>
        <end position="217"/>
    </location>
</feature>
<dbReference type="InterPro" id="IPR007110">
    <property type="entry name" value="Ig-like_dom"/>
</dbReference>
<proteinExistence type="predicted"/>
<gene>
    <name evidence="3" type="ORF">QBC34DRAFT_467300</name>
</gene>
<protein>
    <recommendedName>
        <fullName evidence="2">Ig-like domain-containing protein</fullName>
    </recommendedName>
</protein>
<name>A0AAV9GFQ4_9PEZI</name>
<feature type="signal peptide" evidence="1">
    <location>
        <begin position="1"/>
        <end position="22"/>
    </location>
</feature>
<reference evidence="3" key="1">
    <citation type="journal article" date="2023" name="Mol. Phylogenet. Evol.">
        <title>Genome-scale phylogeny and comparative genomics of the fungal order Sordariales.</title>
        <authorList>
            <person name="Hensen N."/>
            <person name="Bonometti L."/>
            <person name="Westerberg I."/>
            <person name="Brannstrom I.O."/>
            <person name="Guillou S."/>
            <person name="Cros-Aarteil S."/>
            <person name="Calhoun S."/>
            <person name="Haridas S."/>
            <person name="Kuo A."/>
            <person name="Mondo S."/>
            <person name="Pangilinan J."/>
            <person name="Riley R."/>
            <person name="LaButti K."/>
            <person name="Andreopoulos B."/>
            <person name="Lipzen A."/>
            <person name="Chen C."/>
            <person name="Yan M."/>
            <person name="Daum C."/>
            <person name="Ng V."/>
            <person name="Clum A."/>
            <person name="Steindorff A."/>
            <person name="Ohm R.A."/>
            <person name="Martin F."/>
            <person name="Silar P."/>
            <person name="Natvig D.O."/>
            <person name="Lalanne C."/>
            <person name="Gautier V."/>
            <person name="Ament-Velasquez S.L."/>
            <person name="Kruys A."/>
            <person name="Hutchinson M.I."/>
            <person name="Powell A.J."/>
            <person name="Barry K."/>
            <person name="Miller A.N."/>
            <person name="Grigoriev I.V."/>
            <person name="Debuchy R."/>
            <person name="Gladieux P."/>
            <person name="Hiltunen Thoren M."/>
            <person name="Johannesson H."/>
        </authorList>
    </citation>
    <scope>NUCLEOTIDE SEQUENCE</scope>
    <source>
        <strain evidence="3">PSN243</strain>
    </source>
</reference>
<feature type="domain" description="Ig-like" evidence="2">
    <location>
        <begin position="88"/>
        <end position="190"/>
    </location>
</feature>
<organism evidence="3 4">
    <name type="scientific">Podospora aff. communis PSN243</name>
    <dbReference type="NCBI Taxonomy" id="3040156"/>
    <lineage>
        <taxon>Eukaryota</taxon>
        <taxon>Fungi</taxon>
        <taxon>Dikarya</taxon>
        <taxon>Ascomycota</taxon>
        <taxon>Pezizomycotina</taxon>
        <taxon>Sordariomycetes</taxon>
        <taxon>Sordariomycetidae</taxon>
        <taxon>Sordariales</taxon>
        <taxon>Podosporaceae</taxon>
        <taxon>Podospora</taxon>
    </lineage>
</organism>
<keyword evidence="4" id="KW-1185">Reference proteome</keyword>
<evidence type="ECO:0000313" key="4">
    <source>
        <dbReference type="Proteomes" id="UP001321760"/>
    </source>
</evidence>
<reference evidence="3" key="2">
    <citation type="submission" date="2023-05" db="EMBL/GenBank/DDBJ databases">
        <authorList>
            <consortium name="Lawrence Berkeley National Laboratory"/>
            <person name="Steindorff A."/>
            <person name="Hensen N."/>
            <person name="Bonometti L."/>
            <person name="Westerberg I."/>
            <person name="Brannstrom I.O."/>
            <person name="Guillou S."/>
            <person name="Cros-Aarteil S."/>
            <person name="Calhoun S."/>
            <person name="Haridas S."/>
            <person name="Kuo A."/>
            <person name="Mondo S."/>
            <person name="Pangilinan J."/>
            <person name="Riley R."/>
            <person name="Labutti K."/>
            <person name="Andreopoulos B."/>
            <person name="Lipzen A."/>
            <person name="Chen C."/>
            <person name="Yanf M."/>
            <person name="Daum C."/>
            <person name="Ng V."/>
            <person name="Clum A."/>
            <person name="Ohm R."/>
            <person name="Martin F."/>
            <person name="Silar P."/>
            <person name="Natvig D."/>
            <person name="Lalanne C."/>
            <person name="Gautier V."/>
            <person name="Ament-Velasquez S.L."/>
            <person name="Kruys A."/>
            <person name="Hutchinson M.I."/>
            <person name="Powell A.J."/>
            <person name="Barry K."/>
            <person name="Miller A.N."/>
            <person name="Grigoriev I.V."/>
            <person name="Debuchy R."/>
            <person name="Gladieux P."/>
            <person name="Thoren M.H."/>
            <person name="Johannesson H."/>
        </authorList>
    </citation>
    <scope>NUCLEOTIDE SEQUENCE</scope>
    <source>
        <strain evidence="3">PSN243</strain>
    </source>
</reference>
<accession>A0AAV9GFQ4</accession>
<dbReference type="EMBL" id="MU865950">
    <property type="protein sequence ID" value="KAK4447308.1"/>
    <property type="molecule type" value="Genomic_DNA"/>
</dbReference>
<sequence>MQSSFTITFVLQLLLTSTLAQAKKGFQLWQGAINRSCHNLTDVWDSTLSPNKDCCVISMFFRDTSPTDNPYIPTCADAMDVYACKDCPEYSEMEIATLWTHENKTMGVSCIGPGCEVGDPVPEGIEVLDMIVNWPPTYYYRWVKNGGGKLFDPDNNEVGSCYPITWKDKNITSCATPPNPSRADASPALRLELAPLLSCTTDIMPDRAPVQLNLGNS</sequence>
<evidence type="ECO:0000256" key="1">
    <source>
        <dbReference type="SAM" id="SignalP"/>
    </source>
</evidence>
<evidence type="ECO:0000259" key="2">
    <source>
        <dbReference type="PROSITE" id="PS50835"/>
    </source>
</evidence>
<dbReference type="AlphaFoldDB" id="A0AAV9GFQ4"/>
<comment type="caution">
    <text evidence="3">The sequence shown here is derived from an EMBL/GenBank/DDBJ whole genome shotgun (WGS) entry which is preliminary data.</text>
</comment>
<dbReference type="Proteomes" id="UP001321760">
    <property type="component" value="Unassembled WGS sequence"/>
</dbReference>
<evidence type="ECO:0000313" key="3">
    <source>
        <dbReference type="EMBL" id="KAK4447308.1"/>
    </source>
</evidence>